<evidence type="ECO:0000313" key="2">
    <source>
        <dbReference type="EMBL" id="CAK9111668.1"/>
    </source>
</evidence>
<gene>
    <name evidence="2" type="ORF">CCMP2556_LOCUS51815</name>
</gene>
<name>A0ABP0SH09_9DINO</name>
<comment type="caution">
    <text evidence="2">The sequence shown here is derived from an EMBL/GenBank/DDBJ whole genome shotgun (WGS) entry which is preliminary data.</text>
</comment>
<evidence type="ECO:0000313" key="3">
    <source>
        <dbReference type="Proteomes" id="UP001642484"/>
    </source>
</evidence>
<proteinExistence type="predicted"/>
<dbReference type="Proteomes" id="UP001642484">
    <property type="component" value="Unassembled WGS sequence"/>
</dbReference>
<organism evidence="2 3">
    <name type="scientific">Durusdinium trenchii</name>
    <dbReference type="NCBI Taxonomy" id="1381693"/>
    <lineage>
        <taxon>Eukaryota</taxon>
        <taxon>Sar</taxon>
        <taxon>Alveolata</taxon>
        <taxon>Dinophyceae</taxon>
        <taxon>Suessiales</taxon>
        <taxon>Symbiodiniaceae</taxon>
        <taxon>Durusdinium</taxon>
    </lineage>
</organism>
<dbReference type="EMBL" id="CAXAMN010027583">
    <property type="protein sequence ID" value="CAK9111668.1"/>
    <property type="molecule type" value="Genomic_DNA"/>
</dbReference>
<sequence>MRSSQASVSTLYRLFSCQCPQTHFDQNYRKDLFEVQFSMMFVLETTSSKTSQSHPPSFKADPSPGKPNLAPDVVADAFVDLLDCGDVGTGDIPLSLGFRSALACLVCFGKR</sequence>
<keyword evidence="3" id="KW-1185">Reference proteome</keyword>
<accession>A0ABP0SH09</accession>
<reference evidence="2 3" key="1">
    <citation type="submission" date="2024-02" db="EMBL/GenBank/DDBJ databases">
        <authorList>
            <person name="Chen Y."/>
            <person name="Shah S."/>
            <person name="Dougan E. K."/>
            <person name="Thang M."/>
            <person name="Chan C."/>
        </authorList>
    </citation>
    <scope>NUCLEOTIDE SEQUENCE [LARGE SCALE GENOMIC DNA]</scope>
</reference>
<evidence type="ECO:0000256" key="1">
    <source>
        <dbReference type="SAM" id="MobiDB-lite"/>
    </source>
</evidence>
<protein>
    <submittedName>
        <fullName evidence="2">Uncharacterized protein</fullName>
    </submittedName>
</protein>
<feature type="region of interest" description="Disordered" evidence="1">
    <location>
        <begin position="47"/>
        <end position="69"/>
    </location>
</feature>